<keyword evidence="3" id="KW-0813">Transport</keyword>
<feature type="transmembrane region" description="Helical" evidence="8">
    <location>
        <begin position="104"/>
        <end position="123"/>
    </location>
</feature>
<comment type="subcellular location">
    <subcellularLocation>
        <location evidence="1 8">Cell membrane</location>
        <topology evidence="1 8">Multi-pass membrane protein</topology>
    </subcellularLocation>
</comment>
<evidence type="ECO:0000256" key="6">
    <source>
        <dbReference type="ARBA" id="ARBA00022989"/>
    </source>
</evidence>
<keyword evidence="7 8" id="KW-0472">Membrane</keyword>
<feature type="transmembrane region" description="Helical" evidence="8">
    <location>
        <begin position="172"/>
        <end position="194"/>
    </location>
</feature>
<dbReference type="EMBL" id="VBAP01000066">
    <property type="protein sequence ID" value="TMI73804.1"/>
    <property type="molecule type" value="Genomic_DNA"/>
</dbReference>
<comment type="caution">
    <text evidence="9">The sequence shown here is derived from an EMBL/GenBank/DDBJ whole genome shotgun (WGS) entry which is preliminary data.</text>
</comment>
<feature type="transmembrane region" description="Helical" evidence="8">
    <location>
        <begin position="201"/>
        <end position="222"/>
    </location>
</feature>
<evidence type="ECO:0000256" key="4">
    <source>
        <dbReference type="ARBA" id="ARBA00022475"/>
    </source>
</evidence>
<accession>A0A537IR72</accession>
<evidence type="ECO:0000256" key="8">
    <source>
        <dbReference type="RuleBase" id="RU363041"/>
    </source>
</evidence>
<feature type="transmembrane region" description="Helical" evidence="8">
    <location>
        <begin position="135"/>
        <end position="160"/>
    </location>
</feature>
<evidence type="ECO:0000256" key="3">
    <source>
        <dbReference type="ARBA" id="ARBA00022448"/>
    </source>
</evidence>
<evidence type="ECO:0000256" key="1">
    <source>
        <dbReference type="ARBA" id="ARBA00004651"/>
    </source>
</evidence>
<keyword evidence="4 8" id="KW-1003">Cell membrane</keyword>
<dbReference type="Pfam" id="PF01925">
    <property type="entry name" value="TauE"/>
    <property type="match status" value="1"/>
</dbReference>
<feature type="transmembrane region" description="Helical" evidence="8">
    <location>
        <begin position="234"/>
        <end position="251"/>
    </location>
</feature>
<dbReference type="PANTHER" id="PTHR30269:SF37">
    <property type="entry name" value="MEMBRANE TRANSPORTER PROTEIN"/>
    <property type="match status" value="1"/>
</dbReference>
<protein>
    <recommendedName>
        <fullName evidence="8">Probable membrane transporter protein</fullName>
    </recommendedName>
</protein>
<name>A0A537IR72_9BACT</name>
<evidence type="ECO:0000313" key="10">
    <source>
        <dbReference type="Proteomes" id="UP000318834"/>
    </source>
</evidence>
<reference evidence="9 10" key="1">
    <citation type="journal article" date="2019" name="Nat. Microbiol.">
        <title>Mediterranean grassland soil C-N compound turnover is dependent on rainfall and depth, and is mediated by genomically divergent microorganisms.</title>
        <authorList>
            <person name="Diamond S."/>
            <person name="Andeer P.F."/>
            <person name="Li Z."/>
            <person name="Crits-Christoph A."/>
            <person name="Burstein D."/>
            <person name="Anantharaman K."/>
            <person name="Lane K.R."/>
            <person name="Thomas B.C."/>
            <person name="Pan C."/>
            <person name="Northen T.R."/>
            <person name="Banfield J.F."/>
        </authorList>
    </citation>
    <scope>NUCLEOTIDE SEQUENCE [LARGE SCALE GENOMIC DNA]</scope>
    <source>
        <strain evidence="9">NP_8</strain>
    </source>
</reference>
<evidence type="ECO:0000313" key="9">
    <source>
        <dbReference type="EMBL" id="TMI73804.1"/>
    </source>
</evidence>
<organism evidence="9 10">
    <name type="scientific">Candidatus Segetimicrobium genomatis</name>
    <dbReference type="NCBI Taxonomy" id="2569760"/>
    <lineage>
        <taxon>Bacteria</taxon>
        <taxon>Bacillati</taxon>
        <taxon>Candidatus Sysuimicrobiota</taxon>
        <taxon>Candidatus Sysuimicrobiia</taxon>
        <taxon>Candidatus Sysuimicrobiales</taxon>
        <taxon>Candidatus Segetimicrobiaceae</taxon>
        <taxon>Candidatus Segetimicrobium</taxon>
    </lineage>
</organism>
<dbReference type="InterPro" id="IPR052017">
    <property type="entry name" value="TSUP"/>
</dbReference>
<keyword evidence="5 8" id="KW-0812">Transmembrane</keyword>
<feature type="transmembrane region" description="Helical" evidence="8">
    <location>
        <begin position="46"/>
        <end position="67"/>
    </location>
</feature>
<keyword evidence="6 8" id="KW-1133">Transmembrane helix</keyword>
<feature type="transmembrane region" description="Helical" evidence="8">
    <location>
        <begin position="79"/>
        <end position="98"/>
    </location>
</feature>
<evidence type="ECO:0000256" key="5">
    <source>
        <dbReference type="ARBA" id="ARBA00022692"/>
    </source>
</evidence>
<evidence type="ECO:0000256" key="2">
    <source>
        <dbReference type="ARBA" id="ARBA00009142"/>
    </source>
</evidence>
<proteinExistence type="inferred from homology"/>
<dbReference type="Proteomes" id="UP000318834">
    <property type="component" value="Unassembled WGS sequence"/>
</dbReference>
<dbReference type="GO" id="GO:0005886">
    <property type="term" value="C:plasma membrane"/>
    <property type="evidence" value="ECO:0007669"/>
    <property type="project" value="UniProtKB-SubCell"/>
</dbReference>
<dbReference type="InterPro" id="IPR002781">
    <property type="entry name" value="TM_pro_TauE-like"/>
</dbReference>
<dbReference type="AlphaFoldDB" id="A0A537IR72"/>
<sequence>MADPTLAPNAAFALVLLVVTFASAVKGALGFGFPLIAVPLSANLIGTRTAVVLIAVSVVFSNFLILLRGVGTAAELRRFAGLLIGVIVGTVIGAQLLGRLDLGAVSMIVGITALLVAGFGLVNRTPSFSPGAEQVAGPAVGLGAGLMGGITGIFAPLIAAYVQSLKVEKRAFVFWLTAAFFLGGAVQVISYYGLGLYNKTVLLYAAATFVPVVVGTRIGFWIQDRLPWELFRRLVLLLVLAVSLRLIWSGVGR</sequence>
<evidence type="ECO:0000256" key="7">
    <source>
        <dbReference type="ARBA" id="ARBA00023136"/>
    </source>
</evidence>
<comment type="similarity">
    <text evidence="2 8">Belongs to the 4-toluene sulfonate uptake permease (TSUP) (TC 2.A.102) family.</text>
</comment>
<gene>
    <name evidence="9" type="ORF">E6H05_09075</name>
</gene>
<dbReference type="PANTHER" id="PTHR30269">
    <property type="entry name" value="TRANSMEMBRANE PROTEIN YFCA"/>
    <property type="match status" value="1"/>
</dbReference>